<evidence type="ECO:0000259" key="2">
    <source>
        <dbReference type="PROSITE" id="PS50234"/>
    </source>
</evidence>
<comment type="caution">
    <text evidence="3">The sequence shown here is derived from an EMBL/GenBank/DDBJ whole genome shotgun (WGS) entry which is preliminary data.</text>
</comment>
<feature type="domain" description="VWFA" evidence="2">
    <location>
        <begin position="16"/>
        <end position="188"/>
    </location>
</feature>
<dbReference type="SUPFAM" id="SSF53300">
    <property type="entry name" value="vWA-like"/>
    <property type="match status" value="1"/>
</dbReference>
<name>A0ABS0S0B8_PECPM</name>
<protein>
    <submittedName>
        <fullName evidence="3">VWA domain-containing protein</fullName>
    </submittedName>
</protein>
<proteinExistence type="predicted"/>
<gene>
    <name evidence="3" type="ORF">F6Q06_09340</name>
</gene>
<evidence type="ECO:0000313" key="3">
    <source>
        <dbReference type="EMBL" id="MBI0554688.1"/>
    </source>
</evidence>
<keyword evidence="4" id="KW-1185">Reference proteome</keyword>
<dbReference type="RefSeq" id="WP_198338588.1">
    <property type="nucleotide sequence ID" value="NZ_JBBBPJ010000040.1"/>
</dbReference>
<dbReference type="Proteomes" id="UP001194579">
    <property type="component" value="Unassembled WGS sequence"/>
</dbReference>
<dbReference type="PROSITE" id="PS50234">
    <property type="entry name" value="VWFA"/>
    <property type="match status" value="1"/>
</dbReference>
<evidence type="ECO:0000256" key="1">
    <source>
        <dbReference type="SAM" id="MobiDB-lite"/>
    </source>
</evidence>
<dbReference type="EMBL" id="WABS01000015">
    <property type="protein sequence ID" value="MBI0554688.1"/>
    <property type="molecule type" value="Genomic_DNA"/>
</dbReference>
<dbReference type="Gene3D" id="3.40.50.410">
    <property type="entry name" value="von Willebrand factor, type A domain"/>
    <property type="match status" value="1"/>
</dbReference>
<dbReference type="SMART" id="SM00327">
    <property type="entry name" value="VWA"/>
    <property type="match status" value="1"/>
</dbReference>
<dbReference type="Pfam" id="PF13519">
    <property type="entry name" value="VWA_2"/>
    <property type="match status" value="1"/>
</dbReference>
<organism evidence="3 4">
    <name type="scientific">Pectobacterium parmentieri</name>
    <dbReference type="NCBI Taxonomy" id="1905730"/>
    <lineage>
        <taxon>Bacteria</taxon>
        <taxon>Pseudomonadati</taxon>
        <taxon>Pseudomonadota</taxon>
        <taxon>Gammaproteobacteria</taxon>
        <taxon>Enterobacterales</taxon>
        <taxon>Pectobacteriaceae</taxon>
        <taxon>Pectobacterium</taxon>
    </lineage>
</organism>
<accession>A0ABS0S0B8</accession>
<evidence type="ECO:0000313" key="4">
    <source>
        <dbReference type="Proteomes" id="UP001194579"/>
    </source>
</evidence>
<reference evidence="4" key="1">
    <citation type="submission" date="2023-07" db="EMBL/GenBank/DDBJ databases">
        <title>Identification of Pectobacterium versatile causing blackleg of potato from New York State with a whole genome sequencing approach.</title>
        <authorList>
            <person name="Ma X."/>
            <person name="Swingle B."/>
        </authorList>
    </citation>
    <scope>NUCLEOTIDE SEQUENCE [LARGE SCALE GENOMIC DNA]</scope>
    <source>
        <strain evidence="4">NY1588A</strain>
    </source>
</reference>
<dbReference type="InterPro" id="IPR002035">
    <property type="entry name" value="VWF_A"/>
</dbReference>
<feature type="region of interest" description="Disordered" evidence="1">
    <location>
        <begin position="195"/>
        <end position="219"/>
    </location>
</feature>
<dbReference type="InterPro" id="IPR036465">
    <property type="entry name" value="vWFA_dom_sf"/>
</dbReference>
<sequence>MSELKKFQNQTARALPVIVLADTSGSMSTDGKIDALNQGLREMLESFKQESRLRAEIQVSVITFGGNQAELSLPLTPAHQLQNIAPLEANGMTPLGGALSLACDIIEDPTRKFQPVVVLISDGYPNDDWEGPFDRLVKGELTAEANRFAMAIGADADETMLSEFANDPEAPLFRAENARDIRRFFRAVSMSVSARSRSGTPNQSTPLQIPSVNDQDWEF</sequence>
<feature type="compositionally biased region" description="Polar residues" evidence="1">
    <location>
        <begin position="199"/>
        <end position="219"/>
    </location>
</feature>